<evidence type="ECO:0000313" key="4">
    <source>
        <dbReference type="Proteomes" id="UP000595847"/>
    </source>
</evidence>
<dbReference type="AlphaFoldDB" id="A0A7T5EJ49"/>
<dbReference type="EC" id="2.3.1.-" evidence="3"/>
<reference evidence="2 4" key="1">
    <citation type="submission" date="2020-12" db="EMBL/GenBank/DDBJ databases">
        <title>strain FJAT-54423T represents a novel species of the genus Brevibacillus.</title>
        <authorList>
            <person name="Tang R."/>
        </authorList>
    </citation>
    <scope>NUCLEOTIDE SEQUENCE [LARGE SCALE GENOMIC DNA]</scope>
    <source>
        <strain evidence="2 4">FJAT-54423</strain>
    </source>
</reference>
<dbReference type="InterPro" id="IPR000182">
    <property type="entry name" value="GNAT_dom"/>
</dbReference>
<reference evidence="3" key="2">
    <citation type="submission" date="2021-04" db="EMBL/GenBank/DDBJ databases">
        <title>Brevibacillus composti FJAT-54423, complete genome.</title>
        <authorList>
            <person name="Tang R."/>
        </authorList>
    </citation>
    <scope>NUCLEOTIDE SEQUENCE</scope>
    <source>
        <strain evidence="3">FJAT-54424</strain>
    </source>
</reference>
<feature type="domain" description="N-acetyltransferase" evidence="1">
    <location>
        <begin position="1"/>
        <end position="148"/>
    </location>
</feature>
<evidence type="ECO:0000259" key="1">
    <source>
        <dbReference type="PROSITE" id="PS51186"/>
    </source>
</evidence>
<accession>A0A7T5EJ49</accession>
<dbReference type="EMBL" id="CP073708">
    <property type="protein sequence ID" value="QUO40638.1"/>
    <property type="molecule type" value="Genomic_DNA"/>
</dbReference>
<sequence length="156" mass="17540">MKLFTVFPHLLPSIKATLLRFVRREGERRITVQSRDWLGELSPESLKSRDTRLLLAVEGKRLVGLFAVSDCGLGHAFLVVDRRYRGRGVGKALAARMCRLLPKLYVRVAIDNEPSLTLFRNLGFQPVKASIGPTGKPTLWFAFGQWTPEDLHVSAP</sequence>
<dbReference type="RefSeq" id="WP_198827163.1">
    <property type="nucleotide sequence ID" value="NZ_CP066308.1"/>
</dbReference>
<dbReference type="Proteomes" id="UP000677234">
    <property type="component" value="Chromosome"/>
</dbReference>
<dbReference type="InterPro" id="IPR016181">
    <property type="entry name" value="Acyl_CoA_acyltransferase"/>
</dbReference>
<dbReference type="GO" id="GO:0016747">
    <property type="term" value="F:acyltransferase activity, transferring groups other than amino-acyl groups"/>
    <property type="evidence" value="ECO:0007669"/>
    <property type="project" value="InterPro"/>
</dbReference>
<name>A0A7T5EJ49_9BACL</name>
<keyword evidence="2" id="KW-0808">Transferase</keyword>
<evidence type="ECO:0000313" key="2">
    <source>
        <dbReference type="EMBL" id="QQE73556.1"/>
    </source>
</evidence>
<dbReference type="Proteomes" id="UP000595847">
    <property type="component" value="Chromosome"/>
</dbReference>
<protein>
    <submittedName>
        <fullName evidence="2">GNAT family N-acetyltransferase</fullName>
        <ecNumber evidence="3">2.3.1.-</ecNumber>
    </submittedName>
</protein>
<evidence type="ECO:0000313" key="3">
    <source>
        <dbReference type="EMBL" id="QUO40638.1"/>
    </source>
</evidence>
<evidence type="ECO:0000313" key="5">
    <source>
        <dbReference type="Proteomes" id="UP000677234"/>
    </source>
</evidence>
<dbReference type="PROSITE" id="PS51186">
    <property type="entry name" value="GNAT"/>
    <property type="match status" value="1"/>
</dbReference>
<dbReference type="KEGG" id="bcop:JD108_16915"/>
<keyword evidence="3" id="KW-0012">Acyltransferase</keyword>
<dbReference type="SUPFAM" id="SSF55729">
    <property type="entry name" value="Acyl-CoA N-acyltransferases (Nat)"/>
    <property type="match status" value="1"/>
</dbReference>
<dbReference type="CDD" id="cd04301">
    <property type="entry name" value="NAT_SF"/>
    <property type="match status" value="1"/>
</dbReference>
<keyword evidence="5" id="KW-1185">Reference proteome</keyword>
<dbReference type="Pfam" id="PF00583">
    <property type="entry name" value="Acetyltransf_1"/>
    <property type="match status" value="1"/>
</dbReference>
<organism evidence="2 4">
    <name type="scientific">Brevibacillus composti</name>
    <dbReference type="NCBI Taxonomy" id="2796470"/>
    <lineage>
        <taxon>Bacteria</taxon>
        <taxon>Bacillati</taxon>
        <taxon>Bacillota</taxon>
        <taxon>Bacilli</taxon>
        <taxon>Bacillales</taxon>
        <taxon>Paenibacillaceae</taxon>
        <taxon>Brevibacillus</taxon>
    </lineage>
</organism>
<proteinExistence type="predicted"/>
<gene>
    <name evidence="2" type="ORF">JD108_16915</name>
    <name evidence="3" type="ORF">KDJ56_16860</name>
</gene>
<dbReference type="Gene3D" id="3.40.630.30">
    <property type="match status" value="1"/>
</dbReference>
<dbReference type="EMBL" id="CP066308">
    <property type="protein sequence ID" value="QQE73556.1"/>
    <property type="molecule type" value="Genomic_DNA"/>
</dbReference>